<protein>
    <submittedName>
        <fullName evidence="3">ParB family chromosome partitioning protein</fullName>
    </submittedName>
</protein>
<gene>
    <name evidence="3" type="ORF">GGR38_000951</name>
</gene>
<proteinExistence type="inferred from homology"/>
<dbReference type="PANTHER" id="PTHR33375:SF1">
    <property type="entry name" value="CHROMOSOME-PARTITIONING PROTEIN PARB-RELATED"/>
    <property type="match status" value="1"/>
</dbReference>
<dbReference type="GO" id="GO:0005694">
    <property type="term" value="C:chromosome"/>
    <property type="evidence" value="ECO:0007669"/>
    <property type="project" value="TreeGrafter"/>
</dbReference>
<sequence>MSSKNKSFMADLVSVVEPAADANSRPSRLGVGVLSGRNNRLAELASGSVVNNPQELVDPDRCRIWIRHNRDYAALNETRCSDLIESILAQGKQEVPAIVRRVHNDPNYDYEVICGARRHWCVKWLRANNHPEIRYLVEIRDLTDEQAFRVSDLENRAREDLSDIERARDYLQALGLYYNGRQKDMAKRLNQSEAWLSRYLDLARLPTDILGSFADPFELKISHIGAIKPLLKEDDCRAAVLSEARRIREGRRMGEEDLPATVPDIIRAFGVVANKEAEARKKTALVKAPKKSGSDQIVLRNGSGVPLLRIEGKDRKSISLTLFPKDGGSKEEVETALRDLLDRYWED</sequence>
<dbReference type="GO" id="GO:0003677">
    <property type="term" value="F:DNA binding"/>
    <property type="evidence" value="ECO:0007669"/>
    <property type="project" value="InterPro"/>
</dbReference>
<evidence type="ECO:0000256" key="1">
    <source>
        <dbReference type="ARBA" id="ARBA00006295"/>
    </source>
</evidence>
<dbReference type="Proteomes" id="UP000548867">
    <property type="component" value="Unassembled WGS sequence"/>
</dbReference>
<keyword evidence="4" id="KW-1185">Reference proteome</keyword>
<dbReference type="InterPro" id="IPR050336">
    <property type="entry name" value="Chromosome_partition/occlusion"/>
</dbReference>
<reference evidence="3 4" key="1">
    <citation type="submission" date="2020-08" db="EMBL/GenBank/DDBJ databases">
        <title>Genomic Encyclopedia of Type Strains, Phase IV (KMG-IV): sequencing the most valuable type-strain genomes for metagenomic binning, comparative biology and taxonomic classification.</title>
        <authorList>
            <person name="Goeker M."/>
        </authorList>
    </citation>
    <scope>NUCLEOTIDE SEQUENCE [LARGE SCALE GENOMIC DNA]</scope>
    <source>
        <strain evidence="3 4">DSM 27057</strain>
    </source>
</reference>
<organism evidence="3 4">
    <name type="scientific">Novosphingobium sediminicola</name>
    <dbReference type="NCBI Taxonomy" id="563162"/>
    <lineage>
        <taxon>Bacteria</taxon>
        <taxon>Pseudomonadati</taxon>
        <taxon>Pseudomonadota</taxon>
        <taxon>Alphaproteobacteria</taxon>
        <taxon>Sphingomonadales</taxon>
        <taxon>Sphingomonadaceae</taxon>
        <taxon>Novosphingobium</taxon>
    </lineage>
</organism>
<evidence type="ECO:0000313" key="3">
    <source>
        <dbReference type="EMBL" id="MBB3954024.1"/>
    </source>
</evidence>
<dbReference type="AlphaFoldDB" id="A0A7W6G4U8"/>
<dbReference type="InterPro" id="IPR003115">
    <property type="entry name" value="ParB_N"/>
</dbReference>
<dbReference type="EMBL" id="JACIDX010000003">
    <property type="protein sequence ID" value="MBB3954024.1"/>
    <property type="molecule type" value="Genomic_DNA"/>
</dbReference>
<feature type="domain" description="ParB-like N-terminal" evidence="2">
    <location>
        <begin position="55"/>
        <end position="156"/>
    </location>
</feature>
<evidence type="ECO:0000313" key="4">
    <source>
        <dbReference type="Proteomes" id="UP000548867"/>
    </source>
</evidence>
<dbReference type="RefSeq" id="WP_183623213.1">
    <property type="nucleotide sequence ID" value="NZ_JACIDX010000003.1"/>
</dbReference>
<dbReference type="InterPro" id="IPR036086">
    <property type="entry name" value="ParB/Sulfiredoxin_sf"/>
</dbReference>
<dbReference type="InterPro" id="IPR004437">
    <property type="entry name" value="ParB/RepB/Spo0J"/>
</dbReference>
<dbReference type="SUPFAM" id="SSF110849">
    <property type="entry name" value="ParB/Sulfiredoxin"/>
    <property type="match status" value="1"/>
</dbReference>
<dbReference type="NCBIfam" id="TIGR00180">
    <property type="entry name" value="parB_part"/>
    <property type="match status" value="1"/>
</dbReference>
<dbReference type="Gene3D" id="1.10.10.2830">
    <property type="match status" value="1"/>
</dbReference>
<dbReference type="PANTHER" id="PTHR33375">
    <property type="entry name" value="CHROMOSOME-PARTITIONING PROTEIN PARB-RELATED"/>
    <property type="match status" value="1"/>
</dbReference>
<comment type="caution">
    <text evidence="3">The sequence shown here is derived from an EMBL/GenBank/DDBJ whole genome shotgun (WGS) entry which is preliminary data.</text>
</comment>
<dbReference type="SMART" id="SM00470">
    <property type="entry name" value="ParB"/>
    <property type="match status" value="1"/>
</dbReference>
<accession>A0A7W6G4U8</accession>
<dbReference type="SUPFAM" id="SSF109709">
    <property type="entry name" value="KorB DNA-binding domain-like"/>
    <property type="match status" value="1"/>
</dbReference>
<dbReference type="Gene3D" id="3.90.1530.10">
    <property type="entry name" value="Conserved hypothetical protein from pyrococcus furiosus pfu- 392566-001, ParB domain"/>
    <property type="match status" value="1"/>
</dbReference>
<evidence type="ECO:0000259" key="2">
    <source>
        <dbReference type="SMART" id="SM00470"/>
    </source>
</evidence>
<dbReference type="InterPro" id="IPR040873">
    <property type="entry name" value="SoPB_HTH"/>
</dbReference>
<dbReference type="CDD" id="cd16405">
    <property type="entry name" value="RepB_like_N"/>
    <property type="match status" value="1"/>
</dbReference>
<dbReference type="Pfam" id="PF18090">
    <property type="entry name" value="SoPB_HTH"/>
    <property type="match status" value="1"/>
</dbReference>
<dbReference type="InterPro" id="IPR037972">
    <property type="entry name" value="RepB_N"/>
</dbReference>
<name>A0A7W6G4U8_9SPHN</name>
<comment type="similarity">
    <text evidence="1">Belongs to the ParB family.</text>
</comment>
<dbReference type="GO" id="GO:0007059">
    <property type="term" value="P:chromosome segregation"/>
    <property type="evidence" value="ECO:0007669"/>
    <property type="project" value="TreeGrafter"/>
</dbReference>